<reference evidence="1 2" key="1">
    <citation type="submission" date="2016-08" db="EMBL/GenBank/DDBJ databases">
        <authorList>
            <person name="Seilhamer J.J."/>
        </authorList>
    </citation>
    <scope>NUCLEOTIDE SEQUENCE [LARGE SCALE GENOMIC DNA]</scope>
    <source>
        <strain evidence="1">L21-II-0</strain>
    </source>
</reference>
<protein>
    <submittedName>
        <fullName evidence="1">Uncharacterized protein</fullName>
    </submittedName>
</protein>
<organism evidence="1 2">
    <name type="scientific">Methanoculleus chikugoensis</name>
    <dbReference type="NCBI Taxonomy" id="118126"/>
    <lineage>
        <taxon>Archaea</taxon>
        <taxon>Methanobacteriati</taxon>
        <taxon>Methanobacteriota</taxon>
        <taxon>Stenosarchaea group</taxon>
        <taxon>Methanomicrobia</taxon>
        <taxon>Methanomicrobiales</taxon>
        <taxon>Methanomicrobiaceae</taxon>
        <taxon>Methanoculleus</taxon>
    </lineage>
</organism>
<name>A0A1M4MIB4_9EURY</name>
<dbReference type="EMBL" id="FMID01000014">
    <property type="protein sequence ID" value="SCL74654.1"/>
    <property type="molecule type" value="Genomic_DNA"/>
</dbReference>
<evidence type="ECO:0000313" key="2">
    <source>
        <dbReference type="Proteomes" id="UP000184671"/>
    </source>
</evidence>
<dbReference type="Proteomes" id="UP000184671">
    <property type="component" value="Unassembled WGS sequence"/>
</dbReference>
<evidence type="ECO:0000313" key="1">
    <source>
        <dbReference type="EMBL" id="SCL74654.1"/>
    </source>
</evidence>
<gene>
    <name evidence="1" type="ORF">L21_0535</name>
</gene>
<dbReference type="AlphaFoldDB" id="A0A1M4MIB4"/>
<proteinExistence type="predicted"/>
<accession>A0A1M4MIB4</accession>
<sequence length="34" mass="3820">MQANSPAPCLIPRFGAETPNRMLEMWIAGRMIES</sequence>